<evidence type="ECO:0000313" key="3">
    <source>
        <dbReference type="Proteomes" id="UP000758701"/>
    </source>
</evidence>
<feature type="transmembrane region" description="Helical" evidence="1">
    <location>
        <begin position="50"/>
        <end position="71"/>
    </location>
</feature>
<dbReference type="Pfam" id="PF11188">
    <property type="entry name" value="DUF2975"/>
    <property type="match status" value="1"/>
</dbReference>
<proteinExistence type="predicted"/>
<keyword evidence="3" id="KW-1185">Reference proteome</keyword>
<protein>
    <submittedName>
        <fullName evidence="2">DUF2975 domain-containing protein</fullName>
    </submittedName>
</protein>
<keyword evidence="1" id="KW-1133">Transmembrane helix</keyword>
<feature type="transmembrane region" description="Helical" evidence="1">
    <location>
        <begin position="91"/>
        <end position="111"/>
    </location>
</feature>
<comment type="caution">
    <text evidence="2">The sequence shown here is derived from an EMBL/GenBank/DDBJ whole genome shotgun (WGS) entry which is preliminary data.</text>
</comment>
<dbReference type="Proteomes" id="UP000758701">
    <property type="component" value="Unassembled WGS sequence"/>
</dbReference>
<accession>A0ABS7WD20</accession>
<sequence>MHRLFIAALRAGIAGALLLGLFGQAVVIPATASAEVDRFPPYEPYAVPYAAVAITCVACVQAVLVAVWMLLSMVERDAIFTRRAFRWVDTVIGATLVATLLAFGVTVHLLLADIPTPDDGVALNGALGSAVVCVGVGAAFVMLVVVMRGLLHKATQLTTEMAKVV</sequence>
<evidence type="ECO:0000313" key="2">
    <source>
        <dbReference type="EMBL" id="MBZ6155859.1"/>
    </source>
</evidence>
<dbReference type="EMBL" id="JAHSTP010000019">
    <property type="protein sequence ID" value="MBZ6155859.1"/>
    <property type="molecule type" value="Genomic_DNA"/>
</dbReference>
<organism evidence="2 3">
    <name type="scientific">Streptomyces olivaceus</name>
    <dbReference type="NCBI Taxonomy" id="47716"/>
    <lineage>
        <taxon>Bacteria</taxon>
        <taxon>Bacillati</taxon>
        <taxon>Actinomycetota</taxon>
        <taxon>Actinomycetes</taxon>
        <taxon>Kitasatosporales</taxon>
        <taxon>Streptomycetaceae</taxon>
        <taxon>Streptomyces</taxon>
    </lineage>
</organism>
<dbReference type="InterPro" id="IPR021354">
    <property type="entry name" value="DUF2975"/>
</dbReference>
<evidence type="ECO:0000256" key="1">
    <source>
        <dbReference type="SAM" id="Phobius"/>
    </source>
</evidence>
<reference evidence="2 3" key="1">
    <citation type="submission" date="2021-06" db="EMBL/GenBank/DDBJ databases">
        <title>Ecological speciation of a Streptomyces species isolated from different habitats and geographic origins.</title>
        <authorList>
            <person name="Wang J."/>
        </authorList>
    </citation>
    <scope>NUCLEOTIDE SEQUENCE [LARGE SCALE GENOMIC DNA]</scope>
    <source>
        <strain evidence="2 3">FXJ8.012</strain>
    </source>
</reference>
<keyword evidence="1" id="KW-0812">Transmembrane</keyword>
<feature type="transmembrane region" description="Helical" evidence="1">
    <location>
        <begin position="123"/>
        <end position="146"/>
    </location>
</feature>
<keyword evidence="1" id="KW-0472">Membrane</keyword>
<gene>
    <name evidence="2" type="ORF">KVH32_32545</name>
</gene>
<name>A0ABS7WD20_STROV</name>
<dbReference type="RefSeq" id="WP_031032613.1">
    <property type="nucleotide sequence ID" value="NZ_BNEG01000005.1"/>
</dbReference>